<dbReference type="EMBL" id="MIKB01000018">
    <property type="protein sequence ID" value="OEG14801.1"/>
    <property type="molecule type" value="Genomic_DNA"/>
</dbReference>
<organism evidence="2 3">
    <name type="scientific">Enterococcus quebecensis</name>
    <dbReference type="NCBI Taxonomy" id="903983"/>
    <lineage>
        <taxon>Bacteria</taxon>
        <taxon>Bacillati</taxon>
        <taxon>Bacillota</taxon>
        <taxon>Bacilli</taxon>
        <taxon>Lactobacillales</taxon>
        <taxon>Enterococcaceae</taxon>
        <taxon>Enterococcus</taxon>
    </lineage>
</organism>
<evidence type="ECO:0000313" key="2">
    <source>
        <dbReference type="EMBL" id="OEG14801.1"/>
    </source>
</evidence>
<evidence type="ECO:0000313" key="3">
    <source>
        <dbReference type="Proteomes" id="UP000094764"/>
    </source>
</evidence>
<protein>
    <recommendedName>
        <fullName evidence="4">DUF3324 domain-containing protein</fullName>
    </recommendedName>
</protein>
<gene>
    <name evidence="2" type="ORF">BCR23_11945</name>
</gene>
<reference evidence="3" key="1">
    <citation type="submission" date="2016-09" db="EMBL/GenBank/DDBJ databases">
        <authorList>
            <person name="Gulvik C.A."/>
        </authorList>
    </citation>
    <scope>NUCLEOTIDE SEQUENCE [LARGE SCALE GENOMIC DNA]</scope>
    <source>
        <strain evidence="3">LMG 26306</strain>
    </source>
</reference>
<evidence type="ECO:0000256" key="1">
    <source>
        <dbReference type="SAM" id="Phobius"/>
    </source>
</evidence>
<accession>A0A1E5GQ17</accession>
<feature type="transmembrane region" description="Helical" evidence="1">
    <location>
        <begin position="38"/>
        <end position="62"/>
    </location>
</feature>
<keyword evidence="1" id="KW-0472">Membrane</keyword>
<keyword evidence="3" id="KW-1185">Reference proteome</keyword>
<comment type="caution">
    <text evidence="2">The sequence shown here is derived from an EMBL/GenBank/DDBJ whole genome shotgun (WGS) entry which is preliminary data.</text>
</comment>
<keyword evidence="1" id="KW-1133">Transmembrane helix</keyword>
<evidence type="ECO:0008006" key="4">
    <source>
        <dbReference type="Google" id="ProtNLM"/>
    </source>
</evidence>
<dbReference type="Proteomes" id="UP000094764">
    <property type="component" value="Unassembled WGS sequence"/>
</dbReference>
<proteinExistence type="predicted"/>
<sequence>MLVTQEGKKWTFENEFEITREQAKLINEENKGTQVENKLPFCLILVIVLLLLLVLVQSYILWRKKQQS</sequence>
<dbReference type="AlphaFoldDB" id="A0A1E5GQ17"/>
<keyword evidence="1" id="KW-0812">Transmembrane</keyword>
<name>A0A1E5GQ17_9ENTE</name>